<evidence type="ECO:0000313" key="2">
    <source>
        <dbReference type="EMBL" id="ULN52928.1"/>
    </source>
</evidence>
<keyword evidence="3" id="KW-1185">Reference proteome</keyword>
<evidence type="ECO:0000256" key="1">
    <source>
        <dbReference type="SAM" id="MobiDB-lite"/>
    </source>
</evidence>
<sequence>MSDPGELEGRVSRFAEEVLTRVLMCLEGKPRYLEPKRQARPKMSPNRAAVPFRSKPAYHDGDLEPGVGIAASLAGVDVVSP</sequence>
<dbReference type="EMBL" id="CP092365">
    <property type="protein sequence ID" value="ULN52928.1"/>
    <property type="molecule type" value="Genomic_DNA"/>
</dbReference>
<reference evidence="2" key="1">
    <citation type="submission" date="2022-08" db="EMBL/GenBank/DDBJ databases">
        <title>Complete genome sequence of 14 non-tuberculosis mycobacteria type-strains.</title>
        <authorList>
            <person name="Igarashi Y."/>
            <person name="Osugi A."/>
            <person name="Mitarai S."/>
        </authorList>
    </citation>
    <scope>NUCLEOTIDE SEQUENCE</scope>
    <source>
        <strain evidence="2">DSM 45575</strain>
    </source>
</reference>
<protein>
    <submittedName>
        <fullName evidence="2">Uncharacterized protein</fullName>
    </submittedName>
</protein>
<feature type="region of interest" description="Disordered" evidence="1">
    <location>
        <begin position="36"/>
        <end position="56"/>
    </location>
</feature>
<dbReference type="Proteomes" id="UP001055200">
    <property type="component" value="Chromosome"/>
</dbReference>
<gene>
    <name evidence="2" type="ORF">MIU77_00590</name>
</gene>
<accession>A0ABY3TZ10</accession>
<dbReference type="RefSeq" id="WP_240171187.1">
    <property type="nucleotide sequence ID" value="NZ_CP092365.1"/>
</dbReference>
<proteinExistence type="predicted"/>
<evidence type="ECO:0000313" key="3">
    <source>
        <dbReference type="Proteomes" id="UP001055200"/>
    </source>
</evidence>
<organism evidence="2 3">
    <name type="scientific">Mycolicibacillus parakoreensis</name>
    <dbReference type="NCBI Taxonomy" id="1069221"/>
    <lineage>
        <taxon>Bacteria</taxon>
        <taxon>Bacillati</taxon>
        <taxon>Actinomycetota</taxon>
        <taxon>Actinomycetes</taxon>
        <taxon>Mycobacteriales</taxon>
        <taxon>Mycobacteriaceae</taxon>
        <taxon>Mycolicibacillus</taxon>
    </lineage>
</organism>
<name>A0ABY3TZ10_9MYCO</name>